<feature type="non-terminal residue" evidence="2">
    <location>
        <position position="114"/>
    </location>
</feature>
<evidence type="ECO:0000256" key="1">
    <source>
        <dbReference type="SAM" id="Phobius"/>
    </source>
</evidence>
<accession>A0AAD1WU70</accession>
<keyword evidence="1" id="KW-1133">Transmembrane helix</keyword>
<dbReference type="Gene3D" id="3.60.10.10">
    <property type="entry name" value="Endonuclease/exonuclease/phosphatase"/>
    <property type="match status" value="1"/>
</dbReference>
<dbReference type="EMBL" id="OW240922">
    <property type="protein sequence ID" value="CAH2322505.1"/>
    <property type="molecule type" value="Genomic_DNA"/>
</dbReference>
<keyword evidence="1" id="KW-0472">Membrane</keyword>
<reference evidence="2" key="1">
    <citation type="submission" date="2022-03" db="EMBL/GenBank/DDBJ databases">
        <authorList>
            <person name="Alioto T."/>
            <person name="Alioto T."/>
            <person name="Gomez Garrido J."/>
        </authorList>
    </citation>
    <scope>NUCLEOTIDE SEQUENCE</scope>
</reference>
<evidence type="ECO:0000313" key="2">
    <source>
        <dbReference type="EMBL" id="CAH2322505.1"/>
    </source>
</evidence>
<proteinExistence type="predicted"/>
<protein>
    <recommendedName>
        <fullName evidence="4">Endonuclease/exonuclease/phosphatase domain-containing protein</fullName>
    </recommendedName>
</protein>
<organism evidence="2 3">
    <name type="scientific">Pelobates cultripes</name>
    <name type="common">Western spadefoot toad</name>
    <dbReference type="NCBI Taxonomy" id="61616"/>
    <lineage>
        <taxon>Eukaryota</taxon>
        <taxon>Metazoa</taxon>
        <taxon>Chordata</taxon>
        <taxon>Craniata</taxon>
        <taxon>Vertebrata</taxon>
        <taxon>Euteleostomi</taxon>
        <taxon>Amphibia</taxon>
        <taxon>Batrachia</taxon>
        <taxon>Anura</taxon>
        <taxon>Pelobatoidea</taxon>
        <taxon>Pelobatidae</taxon>
        <taxon>Pelobates</taxon>
    </lineage>
</organism>
<sequence>MKGVAILLRTSCPLEDITALKDPLGRFLFLTAYVGTTVLSICSLYAPSAPDATFWENFRTHLAGLTTKHVIIGGDCNATQSAIADRRVHNGGTPATTCNDKLFTTFLNDTSFID</sequence>
<name>A0AAD1WU70_PELCU</name>
<keyword evidence="3" id="KW-1185">Reference proteome</keyword>
<evidence type="ECO:0008006" key="4">
    <source>
        <dbReference type="Google" id="ProtNLM"/>
    </source>
</evidence>
<dbReference type="SUPFAM" id="SSF56219">
    <property type="entry name" value="DNase I-like"/>
    <property type="match status" value="1"/>
</dbReference>
<keyword evidence="1" id="KW-0812">Transmembrane</keyword>
<evidence type="ECO:0000313" key="3">
    <source>
        <dbReference type="Proteomes" id="UP001295444"/>
    </source>
</evidence>
<dbReference type="Proteomes" id="UP001295444">
    <property type="component" value="Chromosome 11"/>
</dbReference>
<feature type="transmembrane region" description="Helical" evidence="1">
    <location>
        <begin position="27"/>
        <end position="46"/>
    </location>
</feature>
<dbReference type="InterPro" id="IPR036691">
    <property type="entry name" value="Endo/exonu/phosph_ase_sf"/>
</dbReference>
<dbReference type="AlphaFoldDB" id="A0AAD1WU70"/>
<gene>
    <name evidence="2" type="ORF">PECUL_23A042389</name>
</gene>